<dbReference type="GO" id="GO:0005634">
    <property type="term" value="C:nucleus"/>
    <property type="evidence" value="ECO:0007669"/>
    <property type="project" value="UniProtKB-SubCell"/>
</dbReference>
<dbReference type="PANTHER" id="PTHR31669:SF297">
    <property type="entry name" value="PROTEIN FAR1-RELATED SEQUENCE"/>
    <property type="match status" value="1"/>
</dbReference>
<dbReference type="Gramene" id="OE9A011024T1">
    <property type="protein sequence ID" value="OE9A011024C1"/>
    <property type="gene ID" value="OE9A011024"/>
</dbReference>
<keyword evidence="1" id="KW-0863">Zinc-finger</keyword>
<evidence type="ECO:0000313" key="2">
    <source>
        <dbReference type="EMBL" id="CAA3008224.1"/>
    </source>
</evidence>
<comment type="similarity">
    <text evidence="1">Belongs to the FHY3/FAR1 family.</text>
</comment>
<comment type="caution">
    <text evidence="2">The sequence shown here is derived from an EMBL/GenBank/DDBJ whole genome shotgun (WGS) entry which is preliminary data.</text>
</comment>
<dbReference type="PANTHER" id="PTHR31669">
    <property type="entry name" value="PROTEIN FAR1-RELATED SEQUENCE 10-RELATED"/>
    <property type="match status" value="1"/>
</dbReference>
<sequence>MSTTQGSESMNAFFDGYVHSKTSLKQFVKQYKQVLRNKVKKEFQADFKSYSQMVPCTTMFEMEKQYQNCYTISKFREVQPELIGKVYCDIMSTTKGTSCITYEIREFVMVDYRRKIKKFFVSFE</sequence>
<protein>
    <recommendedName>
        <fullName evidence="1">Protein FAR1-RELATED SEQUENCE</fullName>
    </recommendedName>
</protein>
<keyword evidence="1" id="KW-0479">Metal-binding</keyword>
<dbReference type="GO" id="GO:0006355">
    <property type="term" value="P:regulation of DNA-templated transcription"/>
    <property type="evidence" value="ECO:0007669"/>
    <property type="project" value="UniProtKB-UniRule"/>
</dbReference>
<evidence type="ECO:0000256" key="1">
    <source>
        <dbReference type="RuleBase" id="RU367018"/>
    </source>
</evidence>
<name>A0A8S0TU08_OLEEU</name>
<dbReference type="Proteomes" id="UP000594638">
    <property type="component" value="Unassembled WGS sequence"/>
</dbReference>
<keyword evidence="1" id="KW-0862">Zinc</keyword>
<dbReference type="EMBL" id="CACTIH010007292">
    <property type="protein sequence ID" value="CAA3008224.1"/>
    <property type="molecule type" value="Genomic_DNA"/>
</dbReference>
<dbReference type="GO" id="GO:0008270">
    <property type="term" value="F:zinc ion binding"/>
    <property type="evidence" value="ECO:0007669"/>
    <property type="project" value="UniProtKB-UniRule"/>
</dbReference>
<proteinExistence type="inferred from homology"/>
<evidence type="ECO:0000313" key="3">
    <source>
        <dbReference type="Proteomes" id="UP000594638"/>
    </source>
</evidence>
<keyword evidence="1" id="KW-0539">Nucleus</keyword>
<dbReference type="OrthoDB" id="1928232at2759"/>
<organism evidence="2 3">
    <name type="scientific">Olea europaea subsp. europaea</name>
    <dbReference type="NCBI Taxonomy" id="158383"/>
    <lineage>
        <taxon>Eukaryota</taxon>
        <taxon>Viridiplantae</taxon>
        <taxon>Streptophyta</taxon>
        <taxon>Embryophyta</taxon>
        <taxon>Tracheophyta</taxon>
        <taxon>Spermatophyta</taxon>
        <taxon>Magnoliopsida</taxon>
        <taxon>eudicotyledons</taxon>
        <taxon>Gunneridae</taxon>
        <taxon>Pentapetalae</taxon>
        <taxon>asterids</taxon>
        <taxon>lamiids</taxon>
        <taxon>Lamiales</taxon>
        <taxon>Oleaceae</taxon>
        <taxon>Oleeae</taxon>
        <taxon>Olea</taxon>
    </lineage>
</organism>
<gene>
    <name evidence="2" type="ORF">OLEA9_A011024</name>
</gene>
<comment type="subcellular location">
    <subcellularLocation>
        <location evidence="1">Nucleus</location>
    </subcellularLocation>
</comment>
<keyword evidence="3" id="KW-1185">Reference proteome</keyword>
<dbReference type="AlphaFoldDB" id="A0A8S0TU08"/>
<reference evidence="2 3" key="1">
    <citation type="submission" date="2019-12" db="EMBL/GenBank/DDBJ databases">
        <authorList>
            <person name="Alioto T."/>
            <person name="Alioto T."/>
            <person name="Gomez Garrido J."/>
        </authorList>
    </citation>
    <scope>NUCLEOTIDE SEQUENCE [LARGE SCALE GENOMIC DNA]</scope>
</reference>
<dbReference type="InterPro" id="IPR031052">
    <property type="entry name" value="FHY3/FAR1"/>
</dbReference>
<accession>A0A8S0TU08</accession>
<comment type="function">
    <text evidence="1">Putative transcription activator involved in regulating light control of development.</text>
</comment>